<gene>
    <name evidence="1" type="ORF">BDM02DRAFT_3191591</name>
</gene>
<dbReference type="EMBL" id="MU118220">
    <property type="protein sequence ID" value="KAF9643476.1"/>
    <property type="molecule type" value="Genomic_DNA"/>
</dbReference>
<proteinExistence type="predicted"/>
<keyword evidence="2" id="KW-1185">Reference proteome</keyword>
<sequence length="243" mass="27279">AGGFFIYASTVVKFVASKSRIPAEQLSRVILLPQSTVHEGRSGIDLLYSQVLEQAVNDVDADDEDEEQIHSRFKAVVGTALLVFNPLSVRALSDLLKVPNTSTTLRSLHSLLLVPDSEKMADPIRPFHKPFPDFLTDPKRCKDERFFVKPGVYHAEILLSCLNLMRERLGKNICNLDDYAILSEVKDLSVRRKDYIGDALEYACQFWTKHLLEIPSSSPCVEEVQKGVIALLLPLKTGPTKYH</sequence>
<organism evidence="1 2">
    <name type="scientific">Thelephora ganbajun</name>
    <name type="common">Ganba fungus</name>
    <dbReference type="NCBI Taxonomy" id="370292"/>
    <lineage>
        <taxon>Eukaryota</taxon>
        <taxon>Fungi</taxon>
        <taxon>Dikarya</taxon>
        <taxon>Basidiomycota</taxon>
        <taxon>Agaricomycotina</taxon>
        <taxon>Agaricomycetes</taxon>
        <taxon>Thelephorales</taxon>
        <taxon>Thelephoraceae</taxon>
        <taxon>Thelephora</taxon>
    </lineage>
</organism>
<dbReference type="Proteomes" id="UP000886501">
    <property type="component" value="Unassembled WGS sequence"/>
</dbReference>
<name>A0ACB6Z1C8_THEGA</name>
<evidence type="ECO:0000313" key="1">
    <source>
        <dbReference type="EMBL" id="KAF9643476.1"/>
    </source>
</evidence>
<reference evidence="1" key="1">
    <citation type="submission" date="2019-10" db="EMBL/GenBank/DDBJ databases">
        <authorList>
            <consortium name="DOE Joint Genome Institute"/>
            <person name="Kuo A."/>
            <person name="Miyauchi S."/>
            <person name="Kiss E."/>
            <person name="Drula E."/>
            <person name="Kohler A."/>
            <person name="Sanchez-Garcia M."/>
            <person name="Andreopoulos B."/>
            <person name="Barry K.W."/>
            <person name="Bonito G."/>
            <person name="Buee M."/>
            <person name="Carver A."/>
            <person name="Chen C."/>
            <person name="Cichocki N."/>
            <person name="Clum A."/>
            <person name="Culley D."/>
            <person name="Crous P.W."/>
            <person name="Fauchery L."/>
            <person name="Girlanda M."/>
            <person name="Hayes R."/>
            <person name="Keri Z."/>
            <person name="Labutti K."/>
            <person name="Lipzen A."/>
            <person name="Lombard V."/>
            <person name="Magnuson J."/>
            <person name="Maillard F."/>
            <person name="Morin E."/>
            <person name="Murat C."/>
            <person name="Nolan M."/>
            <person name="Ohm R."/>
            <person name="Pangilinan J."/>
            <person name="Pereira M."/>
            <person name="Perotto S."/>
            <person name="Peter M."/>
            <person name="Riley R."/>
            <person name="Sitrit Y."/>
            <person name="Stielow B."/>
            <person name="Szollosi G."/>
            <person name="Zifcakova L."/>
            <person name="Stursova M."/>
            <person name="Spatafora J.W."/>
            <person name="Tedersoo L."/>
            <person name="Vaario L.-M."/>
            <person name="Yamada A."/>
            <person name="Yan M."/>
            <person name="Wang P."/>
            <person name="Xu J."/>
            <person name="Bruns T."/>
            <person name="Baldrian P."/>
            <person name="Vilgalys R."/>
            <person name="Henrissat B."/>
            <person name="Grigoriev I.V."/>
            <person name="Hibbett D."/>
            <person name="Nagy L.G."/>
            <person name="Martin F.M."/>
        </authorList>
    </citation>
    <scope>NUCLEOTIDE SEQUENCE</scope>
    <source>
        <strain evidence="1">P2</strain>
    </source>
</reference>
<evidence type="ECO:0000313" key="2">
    <source>
        <dbReference type="Proteomes" id="UP000886501"/>
    </source>
</evidence>
<protein>
    <submittedName>
        <fullName evidence="1">Uncharacterized protein</fullName>
    </submittedName>
</protein>
<reference evidence="1" key="2">
    <citation type="journal article" date="2020" name="Nat. Commun.">
        <title>Large-scale genome sequencing of mycorrhizal fungi provides insights into the early evolution of symbiotic traits.</title>
        <authorList>
            <person name="Miyauchi S."/>
            <person name="Kiss E."/>
            <person name="Kuo A."/>
            <person name="Drula E."/>
            <person name="Kohler A."/>
            <person name="Sanchez-Garcia M."/>
            <person name="Morin E."/>
            <person name="Andreopoulos B."/>
            <person name="Barry K.W."/>
            <person name="Bonito G."/>
            <person name="Buee M."/>
            <person name="Carver A."/>
            <person name="Chen C."/>
            <person name="Cichocki N."/>
            <person name="Clum A."/>
            <person name="Culley D."/>
            <person name="Crous P.W."/>
            <person name="Fauchery L."/>
            <person name="Girlanda M."/>
            <person name="Hayes R.D."/>
            <person name="Keri Z."/>
            <person name="LaButti K."/>
            <person name="Lipzen A."/>
            <person name="Lombard V."/>
            <person name="Magnuson J."/>
            <person name="Maillard F."/>
            <person name="Murat C."/>
            <person name="Nolan M."/>
            <person name="Ohm R.A."/>
            <person name="Pangilinan J."/>
            <person name="Pereira M.F."/>
            <person name="Perotto S."/>
            <person name="Peter M."/>
            <person name="Pfister S."/>
            <person name="Riley R."/>
            <person name="Sitrit Y."/>
            <person name="Stielow J.B."/>
            <person name="Szollosi G."/>
            <person name="Zifcakova L."/>
            <person name="Stursova M."/>
            <person name="Spatafora J.W."/>
            <person name="Tedersoo L."/>
            <person name="Vaario L.M."/>
            <person name="Yamada A."/>
            <person name="Yan M."/>
            <person name="Wang P."/>
            <person name="Xu J."/>
            <person name="Bruns T."/>
            <person name="Baldrian P."/>
            <person name="Vilgalys R."/>
            <person name="Dunand C."/>
            <person name="Henrissat B."/>
            <person name="Grigoriev I.V."/>
            <person name="Hibbett D."/>
            <person name="Nagy L.G."/>
            <person name="Martin F.M."/>
        </authorList>
    </citation>
    <scope>NUCLEOTIDE SEQUENCE</scope>
    <source>
        <strain evidence="1">P2</strain>
    </source>
</reference>
<accession>A0ACB6Z1C8</accession>
<feature type="non-terminal residue" evidence="1">
    <location>
        <position position="1"/>
    </location>
</feature>
<comment type="caution">
    <text evidence="1">The sequence shown here is derived from an EMBL/GenBank/DDBJ whole genome shotgun (WGS) entry which is preliminary data.</text>
</comment>